<sequence>MAMTQDSIVVGVFDSQVQAKQAIEDLKVAGFGDDRLGFLARVAAESDVTIEDVGKPAATGALSGGVLGGLLGAAASLLIPGFGPAIAGGIVLATLSGVAIGATAGGAIGILTSIGFSQEDVKFYQRALEQGHTIVTVKVSYDQDAAMAILLRDGASNAAVKYSEFNAPPSLRPRPDDEEMRNMDPER</sequence>
<evidence type="ECO:0008006" key="5">
    <source>
        <dbReference type="Google" id="ProtNLM"/>
    </source>
</evidence>
<dbReference type="InterPro" id="IPR052948">
    <property type="entry name" value="Low_temp-induced_all0457"/>
</dbReference>
<organism evidence="3 4">
    <name type="scientific">Dictyobacter alpinus</name>
    <dbReference type="NCBI Taxonomy" id="2014873"/>
    <lineage>
        <taxon>Bacteria</taxon>
        <taxon>Bacillati</taxon>
        <taxon>Chloroflexota</taxon>
        <taxon>Ktedonobacteria</taxon>
        <taxon>Ktedonobacterales</taxon>
        <taxon>Dictyobacteraceae</taxon>
        <taxon>Dictyobacter</taxon>
    </lineage>
</organism>
<gene>
    <name evidence="3" type="ORF">KDA_59510</name>
</gene>
<dbReference type="PANTHER" id="PTHR36109:SF2">
    <property type="entry name" value="MEMBRANE PROTEIN"/>
    <property type="match status" value="1"/>
</dbReference>
<keyword evidence="2" id="KW-0812">Transmembrane</keyword>
<evidence type="ECO:0000313" key="3">
    <source>
        <dbReference type="EMBL" id="GCE30467.1"/>
    </source>
</evidence>
<protein>
    <recommendedName>
        <fullName evidence="5">General stress protein 17M-like domain-containing protein</fullName>
    </recommendedName>
</protein>
<dbReference type="PANTHER" id="PTHR36109">
    <property type="entry name" value="MEMBRANE PROTEIN-RELATED"/>
    <property type="match status" value="1"/>
</dbReference>
<dbReference type="Proteomes" id="UP000287171">
    <property type="component" value="Unassembled WGS sequence"/>
</dbReference>
<name>A0A402BGV2_9CHLR</name>
<evidence type="ECO:0000256" key="2">
    <source>
        <dbReference type="SAM" id="Phobius"/>
    </source>
</evidence>
<feature type="region of interest" description="Disordered" evidence="1">
    <location>
        <begin position="165"/>
        <end position="187"/>
    </location>
</feature>
<proteinExistence type="predicted"/>
<reference evidence="4" key="1">
    <citation type="submission" date="2018-12" db="EMBL/GenBank/DDBJ databases">
        <title>Tengunoibacter tsumagoiensis gen. nov., sp. nov., Dictyobacter kobayashii sp. nov., D. alpinus sp. nov., and D. joshuensis sp. nov. and description of Dictyobacteraceae fam. nov. within the order Ktedonobacterales isolated from Tengu-no-mugimeshi.</title>
        <authorList>
            <person name="Wang C.M."/>
            <person name="Zheng Y."/>
            <person name="Sakai Y."/>
            <person name="Toyoda A."/>
            <person name="Minakuchi Y."/>
            <person name="Abe K."/>
            <person name="Yokota A."/>
            <person name="Yabe S."/>
        </authorList>
    </citation>
    <scope>NUCLEOTIDE SEQUENCE [LARGE SCALE GENOMIC DNA]</scope>
    <source>
        <strain evidence="4">Uno16</strain>
    </source>
</reference>
<accession>A0A402BGV2</accession>
<keyword evidence="2" id="KW-1133">Transmembrane helix</keyword>
<evidence type="ECO:0000313" key="4">
    <source>
        <dbReference type="Proteomes" id="UP000287171"/>
    </source>
</evidence>
<dbReference type="RefSeq" id="WP_126630550.1">
    <property type="nucleotide sequence ID" value="NZ_BIFT01000002.1"/>
</dbReference>
<dbReference type="EMBL" id="BIFT01000002">
    <property type="protein sequence ID" value="GCE30467.1"/>
    <property type="molecule type" value="Genomic_DNA"/>
</dbReference>
<evidence type="ECO:0000256" key="1">
    <source>
        <dbReference type="SAM" id="MobiDB-lite"/>
    </source>
</evidence>
<feature type="transmembrane region" description="Helical" evidence="2">
    <location>
        <begin position="60"/>
        <end position="79"/>
    </location>
</feature>
<dbReference type="AlphaFoldDB" id="A0A402BGV2"/>
<feature type="transmembrane region" description="Helical" evidence="2">
    <location>
        <begin position="85"/>
        <end position="116"/>
    </location>
</feature>
<keyword evidence="4" id="KW-1185">Reference proteome</keyword>
<dbReference type="OrthoDB" id="163351at2"/>
<comment type="caution">
    <text evidence="3">The sequence shown here is derived from an EMBL/GenBank/DDBJ whole genome shotgun (WGS) entry which is preliminary data.</text>
</comment>
<keyword evidence="2" id="KW-0472">Membrane</keyword>